<evidence type="ECO:0000313" key="2">
    <source>
        <dbReference type="EMBL" id="OAX37868.1"/>
    </source>
</evidence>
<feature type="region of interest" description="Disordered" evidence="1">
    <location>
        <begin position="351"/>
        <end position="413"/>
    </location>
</feature>
<organism evidence="2 3">
    <name type="scientific">Rhizopogon vinicolor AM-OR11-026</name>
    <dbReference type="NCBI Taxonomy" id="1314800"/>
    <lineage>
        <taxon>Eukaryota</taxon>
        <taxon>Fungi</taxon>
        <taxon>Dikarya</taxon>
        <taxon>Basidiomycota</taxon>
        <taxon>Agaricomycotina</taxon>
        <taxon>Agaricomycetes</taxon>
        <taxon>Agaricomycetidae</taxon>
        <taxon>Boletales</taxon>
        <taxon>Suillineae</taxon>
        <taxon>Rhizopogonaceae</taxon>
        <taxon>Rhizopogon</taxon>
    </lineage>
</organism>
<feature type="region of interest" description="Disordered" evidence="1">
    <location>
        <begin position="272"/>
        <end position="306"/>
    </location>
</feature>
<dbReference type="OrthoDB" id="4934715at2759"/>
<feature type="compositionally biased region" description="Basic and acidic residues" evidence="1">
    <location>
        <begin position="80"/>
        <end position="89"/>
    </location>
</feature>
<feature type="compositionally biased region" description="Polar residues" evidence="1">
    <location>
        <begin position="392"/>
        <end position="407"/>
    </location>
</feature>
<feature type="region of interest" description="Disordered" evidence="1">
    <location>
        <begin position="65"/>
        <end position="102"/>
    </location>
</feature>
<accession>A0A1B7MZ34</accession>
<feature type="compositionally biased region" description="Polar residues" evidence="1">
    <location>
        <begin position="130"/>
        <end position="140"/>
    </location>
</feature>
<feature type="region of interest" description="Disordered" evidence="1">
    <location>
        <begin position="130"/>
        <end position="239"/>
    </location>
</feature>
<dbReference type="Proteomes" id="UP000092154">
    <property type="component" value="Unassembled WGS sequence"/>
</dbReference>
<reference evidence="2 3" key="1">
    <citation type="submission" date="2016-06" db="EMBL/GenBank/DDBJ databases">
        <title>Comparative genomics of the ectomycorrhizal sister species Rhizopogon vinicolor and Rhizopogon vesiculosus (Basidiomycota: Boletales) reveals a divergence of the mating type B locus.</title>
        <authorList>
            <consortium name="DOE Joint Genome Institute"/>
            <person name="Mujic A.B."/>
            <person name="Kuo A."/>
            <person name="Tritt A."/>
            <person name="Lipzen A."/>
            <person name="Chen C."/>
            <person name="Johnson J."/>
            <person name="Sharma A."/>
            <person name="Barry K."/>
            <person name="Grigoriev I.V."/>
            <person name="Spatafora J.W."/>
        </authorList>
    </citation>
    <scope>NUCLEOTIDE SEQUENCE [LARGE SCALE GENOMIC DNA]</scope>
    <source>
        <strain evidence="2 3">AM-OR11-026</strain>
    </source>
</reference>
<feature type="compositionally biased region" description="Pro residues" evidence="1">
    <location>
        <begin position="357"/>
        <end position="369"/>
    </location>
</feature>
<feature type="compositionally biased region" description="Polar residues" evidence="1">
    <location>
        <begin position="287"/>
        <end position="299"/>
    </location>
</feature>
<protein>
    <submittedName>
        <fullName evidence="2">Uncharacterized protein</fullName>
    </submittedName>
</protein>
<feature type="compositionally biased region" description="Low complexity" evidence="1">
    <location>
        <begin position="374"/>
        <end position="391"/>
    </location>
</feature>
<dbReference type="EMBL" id="KV448326">
    <property type="protein sequence ID" value="OAX37868.1"/>
    <property type="molecule type" value="Genomic_DNA"/>
</dbReference>
<dbReference type="InParanoid" id="A0A1B7MZ34"/>
<evidence type="ECO:0000256" key="1">
    <source>
        <dbReference type="SAM" id="MobiDB-lite"/>
    </source>
</evidence>
<gene>
    <name evidence="2" type="ORF">K503DRAFT_206723</name>
</gene>
<dbReference type="AlphaFoldDB" id="A0A1B7MZ34"/>
<evidence type="ECO:0000313" key="3">
    <source>
        <dbReference type="Proteomes" id="UP000092154"/>
    </source>
</evidence>
<feature type="compositionally biased region" description="Basic and acidic residues" evidence="1">
    <location>
        <begin position="166"/>
        <end position="197"/>
    </location>
</feature>
<name>A0A1B7MZ34_9AGAM</name>
<proteinExistence type="predicted"/>
<dbReference type="STRING" id="1314800.A0A1B7MZ34"/>
<sequence>MGYSRALFDACIICASSAMRDPSAVWARTAVEDAKAGLALLRNLRELSPALELSVVEALVRKLESGASSGGGAGSKRKRDGWDEGEGRDAIAIPGGSTEESVPLVPVSANISGQELKLLSPLSLTNATPNTGANALSSTHDASKDKSGSEPKRTYSALVIPSKFPTRKDRPREPSKDNQQERVKNCSRGDKEKDRKKASYPPVGFRVRPGKETSPLARGRTVSTAPDAQAKPPRTTTQGMLATQHSSTIMTPLVSMSSQPVSASQLSVMSQPSVVAPPQPPSLVSTPIDQPSYQSTPTPMSHEGGVDISLPFGAAYETQTQSGQKFSSYDYASSTASPFSYADTPQYAQYNNCSVPPSTPTSSFPPPQLPYTGTTASQSQPSFPQQTQASQYPSSQTPYNEQQTSRFSFGPQYPETGIIGEYYGAQDKQVPQRQRYQQEYSEEQQEVYSVKPMDQHLAQQQGYASEQQQQQQQQIYVGQGWTQGSDGAYWRSYEHPVQSQPRYQE</sequence>
<keyword evidence="3" id="KW-1185">Reference proteome</keyword>
<feature type="compositionally biased region" description="Basic and acidic residues" evidence="1">
    <location>
        <begin position="141"/>
        <end position="153"/>
    </location>
</feature>